<keyword evidence="3" id="KW-0186">Copper</keyword>
<evidence type="ECO:0000256" key="1">
    <source>
        <dbReference type="ARBA" id="ARBA00009871"/>
    </source>
</evidence>
<dbReference type="NCBIfam" id="NF047833">
    <property type="entry name" value="TyroCdyMelC1"/>
    <property type="match status" value="1"/>
</dbReference>
<protein>
    <submittedName>
        <fullName evidence="6">Tyrosinase cofactor</fullName>
    </submittedName>
</protein>
<evidence type="ECO:0000313" key="6">
    <source>
        <dbReference type="EMBL" id="WTU78215.1"/>
    </source>
</evidence>
<dbReference type="PROSITE" id="PS51318">
    <property type="entry name" value="TAT"/>
    <property type="match status" value="1"/>
</dbReference>
<evidence type="ECO:0000256" key="5">
    <source>
        <dbReference type="SAM" id="SignalP"/>
    </source>
</evidence>
<sequence length="130" mass="13144">MNKITRRQALAGTTAGAFTALGIGAAAAGAQAAQTTPTAASAAGTGTDEVYKGRRIQISQDGGGHHGGHHSAGLPSVRIDGRELHVMRNADGSWISVVNHYETFSDPLSVARAAVRELQGAALVPFGGAA</sequence>
<dbReference type="InterPro" id="IPR023199">
    <property type="entry name" value="GriE/MELC1_sf"/>
</dbReference>
<dbReference type="Pfam" id="PF06236">
    <property type="entry name" value="MelC1"/>
    <property type="match status" value="1"/>
</dbReference>
<keyword evidence="2 5" id="KW-0732">Signal</keyword>
<feature type="chain" id="PRO_5044007236" evidence="5">
    <location>
        <begin position="33"/>
        <end position="130"/>
    </location>
</feature>
<dbReference type="AlphaFoldDB" id="A0AAU2K0W7"/>
<feature type="region of interest" description="Disordered" evidence="4">
    <location>
        <begin position="57"/>
        <end position="76"/>
    </location>
</feature>
<gene>
    <name evidence="6" type="ORF">OG327_35675</name>
</gene>
<comment type="similarity">
    <text evidence="1">Belongs to the melC1 family.</text>
</comment>
<feature type="signal peptide" evidence="5">
    <location>
        <begin position="1"/>
        <end position="32"/>
    </location>
</feature>
<dbReference type="InterPro" id="IPR010928">
    <property type="entry name" value="MelC1"/>
</dbReference>
<evidence type="ECO:0000256" key="4">
    <source>
        <dbReference type="SAM" id="MobiDB-lite"/>
    </source>
</evidence>
<dbReference type="EMBL" id="CP108264">
    <property type="protein sequence ID" value="WTU78215.1"/>
    <property type="molecule type" value="Genomic_DNA"/>
</dbReference>
<proteinExistence type="inferred from homology"/>
<dbReference type="GO" id="GO:0005507">
    <property type="term" value="F:copper ion binding"/>
    <property type="evidence" value="ECO:0007669"/>
    <property type="project" value="InterPro"/>
</dbReference>
<organism evidence="6">
    <name type="scientific">Streptomyces sp. NBC_00049</name>
    <dbReference type="NCBI Taxonomy" id="2903617"/>
    <lineage>
        <taxon>Bacteria</taxon>
        <taxon>Bacillati</taxon>
        <taxon>Actinomycetota</taxon>
        <taxon>Actinomycetes</taxon>
        <taxon>Kitasatosporales</taxon>
        <taxon>Streptomycetaceae</taxon>
        <taxon>Streptomyces</taxon>
    </lineage>
</organism>
<dbReference type="InterPro" id="IPR006311">
    <property type="entry name" value="TAT_signal"/>
</dbReference>
<reference evidence="6" key="1">
    <citation type="submission" date="2022-10" db="EMBL/GenBank/DDBJ databases">
        <title>The complete genomes of actinobacterial strains from the NBC collection.</title>
        <authorList>
            <person name="Joergensen T.S."/>
            <person name="Alvarez Arevalo M."/>
            <person name="Sterndorff E.B."/>
            <person name="Faurdal D."/>
            <person name="Vuksanovic O."/>
            <person name="Mourched A.-S."/>
            <person name="Charusanti P."/>
            <person name="Shaw S."/>
            <person name="Blin K."/>
            <person name="Weber T."/>
        </authorList>
    </citation>
    <scope>NUCLEOTIDE SEQUENCE</scope>
    <source>
        <strain evidence="6">NBC_00049</strain>
    </source>
</reference>
<accession>A0AAU2K0W7</accession>
<evidence type="ECO:0000256" key="2">
    <source>
        <dbReference type="ARBA" id="ARBA00022729"/>
    </source>
</evidence>
<dbReference type="GO" id="GO:0042438">
    <property type="term" value="P:melanin biosynthetic process"/>
    <property type="evidence" value="ECO:0007669"/>
    <property type="project" value="InterPro"/>
</dbReference>
<evidence type="ECO:0000256" key="3">
    <source>
        <dbReference type="ARBA" id="ARBA00023008"/>
    </source>
</evidence>
<dbReference type="Gene3D" id="3.30.1880.10">
    <property type="entry name" value="protein ne1242 domain like"/>
    <property type="match status" value="1"/>
</dbReference>
<name>A0AAU2K0W7_9ACTN</name>